<dbReference type="PANTHER" id="PTHR16214:SF3">
    <property type="entry name" value="TRANSMEMBRANE PROTEIN 260"/>
    <property type="match status" value="1"/>
</dbReference>
<feature type="transmembrane region" description="Helical" evidence="1">
    <location>
        <begin position="337"/>
        <end position="355"/>
    </location>
</feature>
<feature type="transmembrane region" description="Helical" evidence="1">
    <location>
        <begin position="375"/>
        <end position="394"/>
    </location>
</feature>
<sequence>MPVGLGGGDSGELAANACSFGVAHPPGYPFLMTLGHFWLKFAAHLPLNVSPAVKLHVLNVGIAHLGMQVLAAAIYLVVREGLHERNALICALASIAGTTVFALAPIVWEFSSTFEVFALNNLLCSLLLYLTARIFLFQGNGSTHDVGVNDRVKESQRDAQRHRLLCYGALVSGLALANQHTSVLFEIPLIALVLWHVWMPRILWRETRWTAIVSLFVYTFWFMCGLAMYAQSIWSGWWTKAQGSWGDSGSLYGLARHFLRSDYGTLKLFPGGASTASLGADALTSGNVGWLERTRLYGEALAHESLPGPAALAVAGIGALHTLGGSTTNFENRVDRVGVAWLSAFVFSLCVFHALSNMPIIDSQPHLAEIRKRFWQQPQLVVGLFFGIGVRALLRKLADLFHCKGAKAKSLLSCLAYLAALLLVLAGPTAGWAIGTYNRLRERAMSNAVGQIAQDVLDSVPEHGVLFTRGDMEWTGTQYLQQCTGARPDVTVLSTDLIPMPWFSAHLDRYPMMSKAHVGDTAHDLVAAQVAIAFSGRPEDWANLARASDGSAAPRLLPEGLIQVYRPPTRPRSKPFWTSTRIDDTRHLVKKFARSGDRSYIGTWEWMAALRRFQRAKAFFEAHASLIQSQELVLASPNATAEHMLSCARGLQRLLVDGLTNWHDVTDEDEIAVSDMNTGVMLLRAGELLHHPGLVSEAMHLFASALREARAGRAPRVVGHPSRATIENILATQDLRGGEAYF</sequence>
<dbReference type="InterPro" id="IPR021280">
    <property type="entry name" value="TMEM260-like"/>
</dbReference>
<keyword evidence="1" id="KW-1133">Transmembrane helix</keyword>
<feature type="transmembrane region" description="Helical" evidence="1">
    <location>
        <begin position="114"/>
        <end position="136"/>
    </location>
</feature>
<gene>
    <name evidence="2" type="ORF">FCC1311_059702</name>
</gene>
<feature type="transmembrane region" description="Helical" evidence="1">
    <location>
        <begin position="55"/>
        <end position="78"/>
    </location>
</feature>
<keyword evidence="3" id="KW-1185">Reference proteome</keyword>
<evidence type="ECO:0000313" key="2">
    <source>
        <dbReference type="EMBL" id="GBG29749.1"/>
    </source>
</evidence>
<dbReference type="OrthoDB" id="197432at2759"/>
<evidence type="ECO:0000256" key="1">
    <source>
        <dbReference type="SAM" id="Phobius"/>
    </source>
</evidence>
<feature type="transmembrane region" description="Helical" evidence="1">
    <location>
        <begin position="87"/>
        <end position="108"/>
    </location>
</feature>
<reference evidence="2 3" key="1">
    <citation type="submission" date="2017-12" db="EMBL/GenBank/DDBJ databases">
        <title>Sequencing, de novo assembly and annotation of complete genome of a new Thraustochytrid species, strain FCC1311.</title>
        <authorList>
            <person name="Sedici K."/>
            <person name="Godart F."/>
            <person name="Aiese Cigliano R."/>
            <person name="Sanseverino W."/>
            <person name="Barakat M."/>
            <person name="Ortet P."/>
            <person name="Marechal E."/>
            <person name="Cagnac O."/>
            <person name="Amato A."/>
        </authorList>
    </citation>
    <scope>NUCLEOTIDE SEQUENCE [LARGE SCALE GENOMIC DNA]</scope>
</reference>
<protein>
    <submittedName>
        <fullName evidence="2">Transmembrane protein 260-like</fullName>
    </submittedName>
</protein>
<evidence type="ECO:0000313" key="3">
    <source>
        <dbReference type="Proteomes" id="UP000241890"/>
    </source>
</evidence>
<feature type="transmembrane region" description="Helical" evidence="1">
    <location>
        <begin position="164"/>
        <end position="197"/>
    </location>
</feature>
<dbReference type="Proteomes" id="UP000241890">
    <property type="component" value="Unassembled WGS sequence"/>
</dbReference>
<feature type="transmembrane region" description="Helical" evidence="1">
    <location>
        <begin position="415"/>
        <end position="435"/>
    </location>
</feature>
<organism evidence="2 3">
    <name type="scientific">Hondaea fermentalgiana</name>
    <dbReference type="NCBI Taxonomy" id="2315210"/>
    <lineage>
        <taxon>Eukaryota</taxon>
        <taxon>Sar</taxon>
        <taxon>Stramenopiles</taxon>
        <taxon>Bigyra</taxon>
        <taxon>Labyrinthulomycetes</taxon>
        <taxon>Thraustochytrida</taxon>
        <taxon>Thraustochytriidae</taxon>
        <taxon>Hondaea</taxon>
    </lineage>
</organism>
<keyword evidence="1 2" id="KW-0812">Transmembrane</keyword>
<dbReference type="InParanoid" id="A0A2R5GHC9"/>
<dbReference type="InterPro" id="IPR052724">
    <property type="entry name" value="GT117_domain-containing"/>
</dbReference>
<keyword evidence="1" id="KW-0472">Membrane</keyword>
<name>A0A2R5GHC9_9STRA</name>
<comment type="caution">
    <text evidence="2">The sequence shown here is derived from an EMBL/GenBank/DDBJ whole genome shotgun (WGS) entry which is preliminary data.</text>
</comment>
<dbReference type="PANTHER" id="PTHR16214">
    <property type="entry name" value="TRANSMEMBRANE PROTEIN 260"/>
    <property type="match status" value="1"/>
</dbReference>
<accession>A0A2R5GHC9</accession>
<dbReference type="Pfam" id="PF11028">
    <property type="entry name" value="TMEM260-like"/>
    <property type="match status" value="1"/>
</dbReference>
<feature type="transmembrane region" description="Helical" evidence="1">
    <location>
        <begin position="209"/>
        <end position="230"/>
    </location>
</feature>
<proteinExistence type="predicted"/>
<dbReference type="EMBL" id="BEYU01000065">
    <property type="protein sequence ID" value="GBG29749.1"/>
    <property type="molecule type" value="Genomic_DNA"/>
</dbReference>
<dbReference type="AlphaFoldDB" id="A0A2R5GHC9"/>